<sequence>MSRVTGDDLPPEILSHILACVRPTYRKGGLAERRREKPKLIAPSLVCKYWSEVIRPFLFHTLELRNPEDVRLLKNIVTSPSFTTSSLSKAIRWVQIHQETTEAKSWLHHVHGLSTRLRNTRFNCTVVSPAGDPSSAPCRWAPFESIPNVTPSYVRLSDLTLQGVVFTTTTELARLIDNFSTLRYCICDQLTFLDSSPVAQSRRARRRAPSVLWKCHISRCKDMAVSDQAALAVDILAAGPNRRMGVDESAWDANFQALFALVPNTFERASVKFCGPNSSMYGMPSSTCIKCRSH</sequence>
<dbReference type="Proteomes" id="UP000008370">
    <property type="component" value="Unassembled WGS sequence"/>
</dbReference>
<gene>
    <name evidence="1" type="ORF">PHACADRAFT_154974</name>
</gene>
<accession>K5VCB8</accession>
<name>K5VCB8_PHACS</name>
<dbReference type="RefSeq" id="XP_007402715.1">
    <property type="nucleotide sequence ID" value="XM_007402653.1"/>
</dbReference>
<dbReference type="InParanoid" id="K5VCB8"/>
<protein>
    <submittedName>
        <fullName evidence="1">Uncharacterized protein</fullName>
    </submittedName>
</protein>
<organism evidence="1 2">
    <name type="scientific">Phanerochaete carnosa (strain HHB-10118-sp)</name>
    <name type="common">White-rot fungus</name>
    <name type="synonym">Peniophora carnosa</name>
    <dbReference type="NCBI Taxonomy" id="650164"/>
    <lineage>
        <taxon>Eukaryota</taxon>
        <taxon>Fungi</taxon>
        <taxon>Dikarya</taxon>
        <taxon>Basidiomycota</taxon>
        <taxon>Agaricomycotina</taxon>
        <taxon>Agaricomycetes</taxon>
        <taxon>Polyporales</taxon>
        <taxon>Phanerochaetaceae</taxon>
        <taxon>Phanerochaete</taxon>
    </lineage>
</organism>
<proteinExistence type="predicted"/>
<dbReference type="HOGENOM" id="CLU_947004_0_0_1"/>
<dbReference type="OrthoDB" id="2804335at2759"/>
<dbReference type="KEGG" id="pco:PHACADRAFT_154974"/>
<keyword evidence="2" id="KW-1185">Reference proteome</keyword>
<evidence type="ECO:0000313" key="2">
    <source>
        <dbReference type="Proteomes" id="UP000008370"/>
    </source>
</evidence>
<reference evidence="1 2" key="1">
    <citation type="journal article" date="2012" name="BMC Genomics">
        <title>Comparative genomics of the white-rot fungi, Phanerochaete carnosa and P. chrysosporium, to elucidate the genetic basis of the distinct wood types they colonize.</title>
        <authorList>
            <person name="Suzuki H."/>
            <person name="MacDonald J."/>
            <person name="Syed K."/>
            <person name="Salamov A."/>
            <person name="Hori C."/>
            <person name="Aerts A."/>
            <person name="Henrissat B."/>
            <person name="Wiebenga A."/>
            <person name="vanKuyk P.A."/>
            <person name="Barry K."/>
            <person name="Lindquist E."/>
            <person name="LaButti K."/>
            <person name="Lapidus A."/>
            <person name="Lucas S."/>
            <person name="Coutinho P."/>
            <person name="Gong Y."/>
            <person name="Samejima M."/>
            <person name="Mahadevan R."/>
            <person name="Abou-Zaid M."/>
            <person name="de Vries R.P."/>
            <person name="Igarashi K."/>
            <person name="Yadav J.S."/>
            <person name="Grigoriev I.V."/>
            <person name="Master E.R."/>
        </authorList>
    </citation>
    <scope>NUCLEOTIDE SEQUENCE [LARGE SCALE GENOMIC DNA]</scope>
    <source>
        <strain evidence="1 2">HHB-10118-sp</strain>
    </source>
</reference>
<evidence type="ECO:0000313" key="1">
    <source>
        <dbReference type="EMBL" id="EKM48733.1"/>
    </source>
</evidence>
<dbReference type="EMBL" id="JH930781">
    <property type="protein sequence ID" value="EKM48733.1"/>
    <property type="molecule type" value="Genomic_DNA"/>
</dbReference>
<dbReference type="AlphaFoldDB" id="K5VCB8"/>
<dbReference type="GeneID" id="18909004"/>